<protein>
    <recommendedName>
        <fullName evidence="3">DUF1330 domain-containing protein</fullName>
    </recommendedName>
</protein>
<dbReference type="Proteomes" id="UP000249166">
    <property type="component" value="Unassembled WGS sequence"/>
</dbReference>
<evidence type="ECO:0000313" key="1">
    <source>
        <dbReference type="EMBL" id="RAM35669.1"/>
    </source>
</evidence>
<accession>A0A328HAZ8</accession>
<dbReference type="AlphaFoldDB" id="A0A328HAZ8"/>
<dbReference type="OrthoDB" id="129521at2"/>
<proteinExistence type="predicted"/>
<evidence type="ECO:0008006" key="3">
    <source>
        <dbReference type="Google" id="ProtNLM"/>
    </source>
</evidence>
<organism evidence="1 2">
    <name type="scientific">Arthrobacter globiformis</name>
    <dbReference type="NCBI Taxonomy" id="1665"/>
    <lineage>
        <taxon>Bacteria</taxon>
        <taxon>Bacillati</taxon>
        <taxon>Actinomycetota</taxon>
        <taxon>Actinomycetes</taxon>
        <taxon>Micrococcales</taxon>
        <taxon>Micrococcaceae</taxon>
        <taxon>Arthrobacter</taxon>
    </lineage>
</organism>
<comment type="caution">
    <text evidence="1">The sequence shown here is derived from an EMBL/GenBank/DDBJ whole genome shotgun (WGS) entry which is preliminary data.</text>
</comment>
<dbReference type="RefSeq" id="WP_111905350.1">
    <property type="nucleotide sequence ID" value="NZ_QLNP01000099.1"/>
</dbReference>
<gene>
    <name evidence="1" type="ORF">DBZ45_18730</name>
</gene>
<dbReference type="EMBL" id="QLNP01000099">
    <property type="protein sequence ID" value="RAM35669.1"/>
    <property type="molecule type" value="Genomic_DNA"/>
</dbReference>
<sequence>MATLLIFHEVDDVDHWLSSPRRQELFGPLGMTVRTFVDPGKTNRVGLIVEVPDLDTFQRMMESEAAADAMKFDGVRPDTILMLVEPEPST</sequence>
<reference evidence="1 2" key="1">
    <citation type="submission" date="2018-04" db="EMBL/GenBank/DDBJ databases">
        <title>Bacteria isolated from cave deposits of Manipur.</title>
        <authorList>
            <person name="Sahoo D."/>
            <person name="Sarangthem I."/>
            <person name="Nandeibam J."/>
        </authorList>
    </citation>
    <scope>NUCLEOTIDE SEQUENCE [LARGE SCALE GENOMIC DNA]</scope>
    <source>
        <strain evidence="2">mrc11</strain>
    </source>
</reference>
<name>A0A328HAZ8_ARTGO</name>
<evidence type="ECO:0000313" key="2">
    <source>
        <dbReference type="Proteomes" id="UP000249166"/>
    </source>
</evidence>